<dbReference type="Proteomes" id="UP000067598">
    <property type="component" value="Unassembled WGS sequence"/>
</dbReference>
<evidence type="ECO:0000313" key="2">
    <source>
        <dbReference type="EMBL" id="PLT11960.1"/>
    </source>
</evidence>
<dbReference type="EMBL" id="CP047142">
    <property type="protein sequence ID" value="QHQ68759.1"/>
    <property type="molecule type" value="Genomic_DNA"/>
</dbReference>
<evidence type="ECO:0000313" key="5">
    <source>
        <dbReference type="EMBL" id="TDN29874.1"/>
    </source>
</evidence>
<evidence type="ECO:0000313" key="9">
    <source>
        <dbReference type="Proteomes" id="UP000295195"/>
    </source>
</evidence>
<dbReference type="EMBL" id="NKLP01000169">
    <property type="protein sequence ID" value="TDN29874.1"/>
    <property type="molecule type" value="Genomic_DNA"/>
</dbReference>
<dbReference type="Proteomes" id="UP000235119">
    <property type="component" value="Unassembled WGS sequence"/>
</dbReference>
<reference evidence="2 7" key="3">
    <citation type="submission" date="2017-12" db="EMBL/GenBank/DDBJ databases">
        <title>Phylogenetic diversity of female urinary microbiome.</title>
        <authorList>
            <person name="Thomas-White K."/>
            <person name="Wolfe A.J."/>
        </authorList>
    </citation>
    <scope>NUCLEOTIDE SEQUENCE [LARGE SCALE GENOMIC DNA]</scope>
    <source>
        <strain evidence="2 7">UMB0085</strain>
    </source>
</reference>
<accession>A0A109DP37</accession>
<evidence type="ECO:0000313" key="7">
    <source>
        <dbReference type="Proteomes" id="UP000235119"/>
    </source>
</evidence>
<reference evidence="5 9" key="2">
    <citation type="submission" date="2017-06" db="EMBL/GenBank/DDBJ databases">
        <authorList>
            <person name="Swanenburg J."/>
            <person name="Kort R."/>
        </authorList>
    </citation>
    <scope>NUCLEOTIDE SEQUENCE [LARGE SCALE GENOMIC DNA]</scope>
    <source>
        <strain evidence="5 9">RL05</strain>
    </source>
</reference>
<evidence type="ECO:0000313" key="6">
    <source>
        <dbReference type="Proteomes" id="UP000067598"/>
    </source>
</evidence>
<dbReference type="Proteomes" id="UP000289808">
    <property type="component" value="Unassembled WGS sequence"/>
</dbReference>
<dbReference type="InterPro" id="IPR019493">
    <property type="entry name" value="Bacteriocin_IIb_lactacin-rel"/>
</dbReference>
<dbReference type="GO" id="GO:0042742">
    <property type="term" value="P:defense response to bacterium"/>
    <property type="evidence" value="ECO:0007669"/>
    <property type="project" value="InterPro"/>
</dbReference>
<dbReference type="Proteomes" id="UP000464915">
    <property type="component" value="Chromosome"/>
</dbReference>
<reference evidence="1 6" key="1">
    <citation type="journal article" date="2016" name="Microbiology (Mosc.)">
        <title>Comparison of Lactobacillus crispatus isolates from Lactobacillus-dominated vaginal microbiomes with isolates from microbiomes containing bacterial vaginosis-associated bacteria.</title>
        <authorList>
            <person name="Abdelmaksoud A.A."/>
            <person name="Koparde V.N."/>
            <person name="Sheth N.U."/>
            <person name="Serrano M.G."/>
            <person name="Glascock A.L."/>
            <person name="Fettweis J.M."/>
            <person name="Strauss Iii J.F."/>
            <person name="Buck G.A."/>
            <person name="Jefferson K.K."/>
        </authorList>
    </citation>
    <scope>NUCLEOTIDE SEQUENCE [LARGE SCALE GENOMIC DNA]</scope>
    <source>
        <strain evidence="1 6">VMC3</strain>
    </source>
</reference>
<dbReference type="AlphaFoldDB" id="A0A109DP37"/>
<dbReference type="PATRIC" id="fig|47770.28.peg.961"/>
<sequence length="96" mass="9953">MKIVIRSFIKGKNMNKFETLTYEELSAVFGGNGGKARRRRKITNCAKAIGMGALKDGLKYGIAGTAFGTPIGTVGGAIFGANVGIISGSVSCVSHL</sequence>
<name>A0A109DP37_9LACO</name>
<dbReference type="EMBL" id="SCLX01000006">
    <property type="protein sequence ID" value="RXF59744.1"/>
    <property type="molecule type" value="Genomic_DNA"/>
</dbReference>
<reference evidence="3 10" key="5">
    <citation type="submission" date="2019-12" db="EMBL/GenBank/DDBJ databases">
        <title>Complete Genome Sequences of Lactobacillus strains, C25 and P38, Isolated from Chicken Cecum.</title>
        <authorList>
            <person name="Hassan H.M."/>
            <person name="Mendoza M."/>
            <person name="Rezvani M."/>
            <person name="Koci M.D."/>
            <person name="Dickey A.N."/>
            <person name="Scholl E.H."/>
        </authorList>
    </citation>
    <scope>NUCLEOTIDE SEQUENCE [LARGE SCALE GENOMIC DNA]</scope>
    <source>
        <strain evidence="3 10">C25</strain>
    </source>
</reference>
<evidence type="ECO:0000313" key="10">
    <source>
        <dbReference type="Proteomes" id="UP000464915"/>
    </source>
</evidence>
<proteinExistence type="predicted"/>
<dbReference type="EMBL" id="PKIW01000006">
    <property type="protein sequence ID" value="PLT11960.1"/>
    <property type="molecule type" value="Genomic_DNA"/>
</dbReference>
<dbReference type="Proteomes" id="UP000295195">
    <property type="component" value="Unassembled WGS sequence"/>
</dbReference>
<evidence type="ECO:0000313" key="3">
    <source>
        <dbReference type="EMBL" id="QHQ68759.1"/>
    </source>
</evidence>
<accession>A0A6P1TYG0</accession>
<gene>
    <name evidence="1" type="ORF">AEL95_07605</name>
    <name evidence="5" type="ORF">CEE75_09425</name>
    <name evidence="2" type="ORF">CYJ79_02280</name>
    <name evidence="4" type="ORF">ERD32_01635</name>
    <name evidence="3" type="ORF">GSR61_09540</name>
</gene>
<evidence type="ECO:0000313" key="1">
    <source>
        <dbReference type="EMBL" id="KWU03402.1"/>
    </source>
</evidence>
<dbReference type="Pfam" id="PF10439">
    <property type="entry name" value="Bacteriocin_IIc"/>
    <property type="match status" value="1"/>
</dbReference>
<evidence type="ECO:0000313" key="4">
    <source>
        <dbReference type="EMBL" id="RXF59744.1"/>
    </source>
</evidence>
<dbReference type="EMBL" id="LJGP01000027">
    <property type="protein sequence ID" value="KWU03402.1"/>
    <property type="molecule type" value="Genomic_DNA"/>
</dbReference>
<organism evidence="1 6">
    <name type="scientific">Lactobacillus crispatus</name>
    <dbReference type="NCBI Taxonomy" id="47770"/>
    <lineage>
        <taxon>Bacteria</taxon>
        <taxon>Bacillati</taxon>
        <taxon>Bacillota</taxon>
        <taxon>Bacilli</taxon>
        <taxon>Lactobacillales</taxon>
        <taxon>Lactobacillaceae</taxon>
        <taxon>Lactobacillus</taxon>
    </lineage>
</organism>
<evidence type="ECO:0000313" key="8">
    <source>
        <dbReference type="Proteomes" id="UP000289808"/>
    </source>
</evidence>
<protein>
    <submittedName>
        <fullName evidence="1">Uncharacterized protein</fullName>
    </submittedName>
</protein>
<reference evidence="4 8" key="4">
    <citation type="submission" date="2019-01" db="EMBL/GenBank/DDBJ databases">
        <title>The genome sequence of Lactobacillus crispatus L49.</title>
        <authorList>
            <person name="Zhong J."/>
            <person name="Zhang J."/>
        </authorList>
    </citation>
    <scope>NUCLEOTIDE SEQUENCE [LARGE SCALE GENOMIC DNA]</scope>
    <source>
        <strain evidence="4 8">L49</strain>
    </source>
</reference>